<evidence type="ECO:0000313" key="2">
    <source>
        <dbReference type="Proteomes" id="UP000006233"/>
    </source>
</evidence>
<protein>
    <submittedName>
        <fullName evidence="1">Uncharacterized protein</fullName>
    </submittedName>
</protein>
<reference evidence="1 2" key="1">
    <citation type="submission" date="2009-09" db="EMBL/GenBank/DDBJ databases">
        <authorList>
            <person name="Weinstock G."/>
            <person name="Sodergren E."/>
            <person name="Clifton S."/>
            <person name="Fulton L."/>
            <person name="Fulton B."/>
            <person name="Courtney L."/>
            <person name="Fronick C."/>
            <person name="Harrison M."/>
            <person name="Strong C."/>
            <person name="Farmer C."/>
            <person name="Delahaunty K."/>
            <person name="Markovic C."/>
            <person name="Hall O."/>
            <person name="Minx P."/>
            <person name="Tomlinson C."/>
            <person name="Mitreva M."/>
            <person name="Nelson J."/>
            <person name="Hou S."/>
            <person name="Wollam A."/>
            <person name="Pepin K.H."/>
            <person name="Johnson M."/>
            <person name="Bhonagiri V."/>
            <person name="Nash W.E."/>
            <person name="Warren W."/>
            <person name="Chinwalla A."/>
            <person name="Mardis E.R."/>
            <person name="Wilson R.K."/>
        </authorList>
    </citation>
    <scope>NUCLEOTIDE SEQUENCE [LARGE SCALE GENOMIC DNA]</scope>
    <source>
        <strain evidence="1 2">F0254</strain>
    </source>
</reference>
<dbReference type="EMBL" id="ACVB02000008">
    <property type="protein sequence ID" value="EEX74879.1"/>
    <property type="molecule type" value="Genomic_DNA"/>
</dbReference>
<accession>C9MWL3</accession>
<dbReference type="AlphaFoldDB" id="C9MWL3"/>
<organism evidence="1 2">
    <name type="scientific">Leptotrichia hofstadii F0254</name>
    <dbReference type="NCBI Taxonomy" id="634994"/>
    <lineage>
        <taxon>Bacteria</taxon>
        <taxon>Fusobacteriati</taxon>
        <taxon>Fusobacteriota</taxon>
        <taxon>Fusobacteriia</taxon>
        <taxon>Fusobacteriales</taxon>
        <taxon>Leptotrichiaceae</taxon>
        <taxon>Leptotrichia</taxon>
    </lineage>
</organism>
<comment type="caution">
    <text evidence="1">The sequence shown here is derived from an EMBL/GenBank/DDBJ whole genome shotgun (WGS) entry which is preliminary data.</text>
</comment>
<sequence length="85" mass="10053">MNKLFIKGFGGIFMKTKFFKVVLGMFILANFGIAEYVKTFEIFNEWSSYFHDKNNVYYKNKLYKVPLNVDTKPFKYSTAPIIQQT</sequence>
<dbReference type="HOGENOM" id="CLU_2508679_0_0_0"/>
<proteinExistence type="predicted"/>
<dbReference type="STRING" id="634994.GCWU000323_00934"/>
<evidence type="ECO:0000313" key="1">
    <source>
        <dbReference type="EMBL" id="EEX74879.1"/>
    </source>
</evidence>
<name>C9MWL3_9FUSO</name>
<dbReference type="Proteomes" id="UP000006233">
    <property type="component" value="Unassembled WGS sequence"/>
</dbReference>
<gene>
    <name evidence="1" type="ORF">GCWU000323_00934</name>
</gene>